<dbReference type="PANTHER" id="PTHR13622:SF8">
    <property type="entry name" value="THIAMIN PYROPHOSPHOKINASE 1"/>
    <property type="match status" value="1"/>
</dbReference>
<dbReference type="Pfam" id="PF00293">
    <property type="entry name" value="NUDIX"/>
    <property type="match status" value="1"/>
</dbReference>
<dbReference type="EMBL" id="JAGHQL010000004">
    <property type="protein sequence ID" value="KAH0545572.1"/>
    <property type="molecule type" value="Genomic_DNA"/>
</dbReference>
<dbReference type="Gene3D" id="3.90.79.10">
    <property type="entry name" value="Nucleoside Triphosphate Pyrophosphohydrolase"/>
    <property type="match status" value="1"/>
</dbReference>
<dbReference type="SUPFAM" id="SSF55811">
    <property type="entry name" value="Nudix"/>
    <property type="match status" value="1"/>
</dbReference>
<gene>
    <name evidence="2" type="ORF">FGG08_000403</name>
</gene>
<name>A0A9P8IGJ6_9PEZI</name>
<sequence>MAPYYLFVHEGHTVGYLIPSVVSAIKNLDECSVHWSIDDKAKTVGLRGEPSIQARSLAIEKTVLSWRENDVFKILRGWRNELYAVYAPAGKLAFNIERSACCLFGVVSYGVHMTAYVHSDSGLKLWVPRRAYNKQTFGGYLDNTVAGGLASGERALETLIREAEEEASLPAELVRSDARSVGAITYFYVRDSRAGGETGLLQPECQYLYDLELNKDMVPKPCDDEVEEFYLMEVEKVEAALRDGDFKPNCALVLLVSLAFP</sequence>
<dbReference type="FunFam" id="3.90.79.10:FF:000019">
    <property type="entry name" value="Thiamin pyrophosphokinase, putative"/>
    <property type="match status" value="1"/>
</dbReference>
<evidence type="ECO:0000259" key="1">
    <source>
        <dbReference type="PROSITE" id="PS51462"/>
    </source>
</evidence>
<dbReference type="InterPro" id="IPR000086">
    <property type="entry name" value="NUDIX_hydrolase_dom"/>
</dbReference>
<comment type="caution">
    <text evidence="2">The sequence shown here is derived from an EMBL/GenBank/DDBJ whole genome shotgun (WGS) entry which is preliminary data.</text>
</comment>
<dbReference type="OrthoDB" id="10261522at2759"/>
<dbReference type="PROSITE" id="PS51462">
    <property type="entry name" value="NUDIX"/>
    <property type="match status" value="1"/>
</dbReference>
<proteinExistence type="predicted"/>
<evidence type="ECO:0000313" key="3">
    <source>
        <dbReference type="Proteomes" id="UP000698800"/>
    </source>
</evidence>
<dbReference type="GO" id="GO:0044715">
    <property type="term" value="F:8-oxo-dGDP phosphatase activity"/>
    <property type="evidence" value="ECO:0007669"/>
    <property type="project" value="TreeGrafter"/>
</dbReference>
<organism evidence="2 3">
    <name type="scientific">Glutinoglossum americanum</name>
    <dbReference type="NCBI Taxonomy" id="1670608"/>
    <lineage>
        <taxon>Eukaryota</taxon>
        <taxon>Fungi</taxon>
        <taxon>Dikarya</taxon>
        <taxon>Ascomycota</taxon>
        <taxon>Pezizomycotina</taxon>
        <taxon>Geoglossomycetes</taxon>
        <taxon>Geoglossales</taxon>
        <taxon>Geoglossaceae</taxon>
        <taxon>Glutinoglossum</taxon>
    </lineage>
</organism>
<dbReference type="InterPro" id="IPR015797">
    <property type="entry name" value="NUDIX_hydrolase-like_dom_sf"/>
</dbReference>
<dbReference type="Proteomes" id="UP000698800">
    <property type="component" value="Unassembled WGS sequence"/>
</dbReference>
<feature type="domain" description="Nudix hydrolase" evidence="1">
    <location>
        <begin position="108"/>
        <end position="254"/>
    </location>
</feature>
<dbReference type="Pfam" id="PF15916">
    <property type="entry name" value="DUF4743"/>
    <property type="match status" value="1"/>
</dbReference>
<dbReference type="AlphaFoldDB" id="A0A9P8IGJ6"/>
<accession>A0A9P8IGJ6</accession>
<reference evidence="2" key="1">
    <citation type="submission" date="2021-03" db="EMBL/GenBank/DDBJ databases">
        <title>Comparative genomics and phylogenomic investigation of the class Geoglossomycetes provide insights into ecological specialization and systematics.</title>
        <authorList>
            <person name="Melie T."/>
            <person name="Pirro S."/>
            <person name="Miller A.N."/>
            <person name="Quandt A."/>
        </authorList>
    </citation>
    <scope>NUCLEOTIDE SEQUENCE</scope>
    <source>
        <strain evidence="2">GBOQ0MN5Z8</strain>
    </source>
</reference>
<dbReference type="PANTHER" id="PTHR13622">
    <property type="entry name" value="THIAMIN PYROPHOSPHOKINASE"/>
    <property type="match status" value="1"/>
</dbReference>
<protein>
    <recommendedName>
        <fullName evidence="1">Nudix hydrolase domain-containing protein</fullName>
    </recommendedName>
</protein>
<dbReference type="InterPro" id="IPR031804">
    <property type="entry name" value="DUF4743"/>
</dbReference>
<keyword evidence="3" id="KW-1185">Reference proteome</keyword>
<evidence type="ECO:0000313" key="2">
    <source>
        <dbReference type="EMBL" id="KAH0545572.1"/>
    </source>
</evidence>
<dbReference type="CDD" id="cd03676">
    <property type="entry name" value="NUDIX_Tnr3_like"/>
    <property type="match status" value="1"/>
</dbReference>